<proteinExistence type="predicted"/>
<dbReference type="PRINTS" id="PR00038">
    <property type="entry name" value="HTHLUXR"/>
</dbReference>
<accession>A0A1M7DLL2</accession>
<sequence length="241" mass="27703">MFFSRFVLFVNERIEHVSNMSGVTLEEKLKALQTIEDELPAVLIVHSFPDGGVVHMSARGCRELGYTLEEIKGMGQEYYNRCFNPQDVEDYLPRIMELISAPESEAKEISFFQQVRLAGKDDWDWHLSTTRVLCRAADGTPTHLITCAIPIDPLHHVTSKLKRLLKENQFLRQHQHIFAELTKREKEILRLTALGHSAGEMARELHISEKTVVTHRRNIKSKINAESSYDLTKFAQAFDLI</sequence>
<dbReference type="Proteomes" id="UP000184420">
    <property type="component" value="Unassembled WGS sequence"/>
</dbReference>
<dbReference type="InterPro" id="IPR035965">
    <property type="entry name" value="PAS-like_dom_sf"/>
</dbReference>
<keyword evidence="1" id="KW-0805">Transcription regulation</keyword>
<gene>
    <name evidence="5" type="ORF">SAMN05444266_10541</name>
</gene>
<dbReference type="AlphaFoldDB" id="A0A1M7DLL2"/>
<dbReference type="SUPFAM" id="SSF46894">
    <property type="entry name" value="C-terminal effector domain of the bipartite response regulators"/>
    <property type="match status" value="1"/>
</dbReference>
<name>A0A1M7DLL2_9BACT</name>
<dbReference type="InterPro" id="IPR036388">
    <property type="entry name" value="WH-like_DNA-bd_sf"/>
</dbReference>
<dbReference type="GO" id="GO:0006355">
    <property type="term" value="P:regulation of DNA-templated transcription"/>
    <property type="evidence" value="ECO:0007669"/>
    <property type="project" value="InterPro"/>
</dbReference>
<dbReference type="SUPFAM" id="SSF55785">
    <property type="entry name" value="PYP-like sensor domain (PAS domain)"/>
    <property type="match status" value="1"/>
</dbReference>
<evidence type="ECO:0000256" key="3">
    <source>
        <dbReference type="ARBA" id="ARBA00023163"/>
    </source>
</evidence>
<dbReference type="EMBL" id="FRBL01000005">
    <property type="protein sequence ID" value="SHL80288.1"/>
    <property type="molecule type" value="Genomic_DNA"/>
</dbReference>
<evidence type="ECO:0000313" key="5">
    <source>
        <dbReference type="EMBL" id="SHL80288.1"/>
    </source>
</evidence>
<keyword evidence="6" id="KW-1185">Reference proteome</keyword>
<dbReference type="Pfam" id="PF00196">
    <property type="entry name" value="GerE"/>
    <property type="match status" value="1"/>
</dbReference>
<dbReference type="STRING" id="1419482.SAMN05444266_10541"/>
<dbReference type="PANTHER" id="PTHR44688">
    <property type="entry name" value="DNA-BINDING TRANSCRIPTIONAL ACTIVATOR DEVR_DOSR"/>
    <property type="match status" value="1"/>
</dbReference>
<evidence type="ECO:0000256" key="1">
    <source>
        <dbReference type="ARBA" id="ARBA00023015"/>
    </source>
</evidence>
<keyword evidence="2" id="KW-0238">DNA-binding</keyword>
<dbReference type="InterPro" id="IPR016032">
    <property type="entry name" value="Sig_transdc_resp-reg_C-effctor"/>
</dbReference>
<dbReference type="CDD" id="cd06170">
    <property type="entry name" value="LuxR_C_like"/>
    <property type="match status" value="1"/>
</dbReference>
<dbReference type="GO" id="GO:0003677">
    <property type="term" value="F:DNA binding"/>
    <property type="evidence" value="ECO:0007669"/>
    <property type="project" value="UniProtKB-KW"/>
</dbReference>
<keyword evidence="3" id="KW-0804">Transcription</keyword>
<evidence type="ECO:0000259" key="4">
    <source>
        <dbReference type="PROSITE" id="PS50043"/>
    </source>
</evidence>
<dbReference type="PANTHER" id="PTHR44688:SF16">
    <property type="entry name" value="DNA-BINDING TRANSCRIPTIONAL ACTIVATOR DEVR_DOSR"/>
    <property type="match status" value="1"/>
</dbReference>
<feature type="domain" description="HTH luxR-type" evidence="4">
    <location>
        <begin position="174"/>
        <end position="239"/>
    </location>
</feature>
<dbReference type="PROSITE" id="PS50043">
    <property type="entry name" value="HTH_LUXR_2"/>
    <property type="match status" value="1"/>
</dbReference>
<dbReference type="Gene3D" id="1.10.10.10">
    <property type="entry name" value="Winged helix-like DNA-binding domain superfamily/Winged helix DNA-binding domain"/>
    <property type="match status" value="1"/>
</dbReference>
<dbReference type="InterPro" id="IPR000014">
    <property type="entry name" value="PAS"/>
</dbReference>
<dbReference type="InterPro" id="IPR000792">
    <property type="entry name" value="Tscrpt_reg_LuxR_C"/>
</dbReference>
<dbReference type="Gene3D" id="3.30.450.20">
    <property type="entry name" value="PAS domain"/>
    <property type="match status" value="1"/>
</dbReference>
<evidence type="ECO:0000313" key="6">
    <source>
        <dbReference type="Proteomes" id="UP000184420"/>
    </source>
</evidence>
<dbReference type="CDD" id="cd00130">
    <property type="entry name" value="PAS"/>
    <property type="match status" value="1"/>
</dbReference>
<evidence type="ECO:0000256" key="2">
    <source>
        <dbReference type="ARBA" id="ARBA00023125"/>
    </source>
</evidence>
<organism evidence="5 6">
    <name type="scientific">Chitinophaga jiangningensis</name>
    <dbReference type="NCBI Taxonomy" id="1419482"/>
    <lineage>
        <taxon>Bacteria</taxon>
        <taxon>Pseudomonadati</taxon>
        <taxon>Bacteroidota</taxon>
        <taxon>Chitinophagia</taxon>
        <taxon>Chitinophagales</taxon>
        <taxon>Chitinophagaceae</taxon>
        <taxon>Chitinophaga</taxon>
    </lineage>
</organism>
<reference evidence="5 6" key="1">
    <citation type="submission" date="2016-11" db="EMBL/GenBank/DDBJ databases">
        <authorList>
            <person name="Jaros S."/>
            <person name="Januszkiewicz K."/>
            <person name="Wedrychowicz H."/>
        </authorList>
    </citation>
    <scope>NUCLEOTIDE SEQUENCE [LARGE SCALE GENOMIC DNA]</scope>
    <source>
        <strain evidence="5 6">DSM 27406</strain>
    </source>
</reference>
<dbReference type="SMART" id="SM00421">
    <property type="entry name" value="HTH_LUXR"/>
    <property type="match status" value="1"/>
</dbReference>
<protein>
    <submittedName>
        <fullName evidence="5">Regulatory protein, luxR family</fullName>
    </submittedName>
</protein>